<keyword evidence="2" id="KW-1185">Reference proteome</keyword>
<dbReference type="HOGENOM" id="CLU_1825838_0_0_1"/>
<dbReference type="Proteomes" id="UP000054321">
    <property type="component" value="Unassembled WGS sequence"/>
</dbReference>
<dbReference type="AlphaFoldDB" id="A0A0C3HV80"/>
<reference evidence="1 2" key="1">
    <citation type="submission" date="2014-04" db="EMBL/GenBank/DDBJ databases">
        <authorList>
            <consortium name="DOE Joint Genome Institute"/>
            <person name="Kuo A."/>
            <person name="Martino E."/>
            <person name="Perotto S."/>
            <person name="Kohler A."/>
            <person name="Nagy L.G."/>
            <person name="Floudas D."/>
            <person name="Copeland A."/>
            <person name="Barry K.W."/>
            <person name="Cichocki N."/>
            <person name="Veneault-Fourrey C."/>
            <person name="LaButti K."/>
            <person name="Lindquist E.A."/>
            <person name="Lipzen A."/>
            <person name="Lundell T."/>
            <person name="Morin E."/>
            <person name="Murat C."/>
            <person name="Sun H."/>
            <person name="Tunlid A."/>
            <person name="Henrissat B."/>
            <person name="Grigoriev I.V."/>
            <person name="Hibbett D.S."/>
            <person name="Martin F."/>
            <person name="Nordberg H.P."/>
            <person name="Cantor M.N."/>
            <person name="Hua S.X."/>
        </authorList>
    </citation>
    <scope>NUCLEOTIDE SEQUENCE [LARGE SCALE GENOMIC DNA]</scope>
    <source>
        <strain evidence="1 2">Zn</strain>
    </source>
</reference>
<dbReference type="EMBL" id="KN832871">
    <property type="protein sequence ID" value="KIN06117.1"/>
    <property type="molecule type" value="Genomic_DNA"/>
</dbReference>
<accession>A0A0C3HV80</accession>
<evidence type="ECO:0000313" key="1">
    <source>
        <dbReference type="EMBL" id="KIN06117.1"/>
    </source>
</evidence>
<reference evidence="2" key="2">
    <citation type="submission" date="2015-01" db="EMBL/GenBank/DDBJ databases">
        <title>Evolutionary Origins and Diversification of the Mycorrhizal Mutualists.</title>
        <authorList>
            <consortium name="DOE Joint Genome Institute"/>
            <consortium name="Mycorrhizal Genomics Consortium"/>
            <person name="Kohler A."/>
            <person name="Kuo A."/>
            <person name="Nagy L.G."/>
            <person name="Floudas D."/>
            <person name="Copeland A."/>
            <person name="Barry K.W."/>
            <person name="Cichocki N."/>
            <person name="Veneault-Fourrey C."/>
            <person name="LaButti K."/>
            <person name="Lindquist E.A."/>
            <person name="Lipzen A."/>
            <person name="Lundell T."/>
            <person name="Morin E."/>
            <person name="Murat C."/>
            <person name="Riley R."/>
            <person name="Ohm R."/>
            <person name="Sun H."/>
            <person name="Tunlid A."/>
            <person name="Henrissat B."/>
            <person name="Grigoriev I.V."/>
            <person name="Hibbett D.S."/>
            <person name="Martin F."/>
        </authorList>
    </citation>
    <scope>NUCLEOTIDE SEQUENCE [LARGE SCALE GENOMIC DNA]</scope>
    <source>
        <strain evidence="2">Zn</strain>
    </source>
</reference>
<proteinExistence type="predicted"/>
<name>A0A0C3HV80_OIDMZ</name>
<organism evidence="1 2">
    <name type="scientific">Oidiodendron maius (strain Zn)</name>
    <dbReference type="NCBI Taxonomy" id="913774"/>
    <lineage>
        <taxon>Eukaryota</taxon>
        <taxon>Fungi</taxon>
        <taxon>Dikarya</taxon>
        <taxon>Ascomycota</taxon>
        <taxon>Pezizomycotina</taxon>
        <taxon>Leotiomycetes</taxon>
        <taxon>Leotiomycetes incertae sedis</taxon>
        <taxon>Myxotrichaceae</taxon>
        <taxon>Oidiodendron</taxon>
    </lineage>
</organism>
<protein>
    <submittedName>
        <fullName evidence="1">Uncharacterized protein</fullName>
    </submittedName>
</protein>
<evidence type="ECO:0000313" key="2">
    <source>
        <dbReference type="Proteomes" id="UP000054321"/>
    </source>
</evidence>
<gene>
    <name evidence="1" type="ORF">OIDMADRAFT_176220</name>
</gene>
<sequence length="141" mass="15480">MGFGTRYSTLPSGEGAFANIYTPRYNGVSGMEEGIWDGGSQDEKGAIAIRNTKYWMNFLNSKFANSPIQHPGFLNYEFWVYGLMYAAARRKDAGGGRQPQQGHGDRATWETAIRYSTTNVGLQSTLPSSETMADFLSSALG</sequence>
<dbReference type="InParanoid" id="A0A0C3HV80"/>